<dbReference type="AlphaFoldDB" id="A0A4S3JML9"/>
<dbReference type="EMBL" id="SOSA01000094">
    <property type="protein sequence ID" value="THC96889.1"/>
    <property type="molecule type" value="Genomic_DNA"/>
</dbReference>
<name>A0A4S3JML9_9EURO</name>
<evidence type="ECO:0000313" key="3">
    <source>
        <dbReference type="EMBL" id="THC96889.1"/>
    </source>
</evidence>
<gene>
    <name evidence="3" type="ORF">EYZ11_003606</name>
</gene>
<protein>
    <submittedName>
        <fullName evidence="3">Uncharacterized protein</fullName>
    </submittedName>
</protein>
<dbReference type="Proteomes" id="UP000308092">
    <property type="component" value="Unassembled WGS sequence"/>
</dbReference>
<proteinExistence type="predicted"/>
<evidence type="ECO:0000256" key="2">
    <source>
        <dbReference type="SAM" id="Phobius"/>
    </source>
</evidence>
<sequence length="75" mass="7938">MEPFDDKHKEQGPLTADTGGTSKSDPTAGTGSQDPQDNHKLPREIGTADRAGAAIITVVVSVSWIGMMLWMVIGD</sequence>
<reference evidence="3 4" key="1">
    <citation type="submission" date="2019-03" db="EMBL/GenBank/DDBJ databases">
        <title>The genome sequence of a newly discovered highly antifungal drug resistant Aspergillus species, Aspergillus tanneri NIH 1004.</title>
        <authorList>
            <person name="Mounaud S."/>
            <person name="Singh I."/>
            <person name="Joardar V."/>
            <person name="Pakala S."/>
            <person name="Pakala S."/>
            <person name="Venepally P."/>
            <person name="Hoover J."/>
            <person name="Nierman W."/>
            <person name="Chung J."/>
            <person name="Losada L."/>
        </authorList>
    </citation>
    <scope>NUCLEOTIDE SEQUENCE [LARGE SCALE GENOMIC DNA]</scope>
    <source>
        <strain evidence="3 4">NIH1004</strain>
    </source>
</reference>
<organism evidence="3 4">
    <name type="scientific">Aspergillus tanneri</name>
    <dbReference type="NCBI Taxonomy" id="1220188"/>
    <lineage>
        <taxon>Eukaryota</taxon>
        <taxon>Fungi</taxon>
        <taxon>Dikarya</taxon>
        <taxon>Ascomycota</taxon>
        <taxon>Pezizomycotina</taxon>
        <taxon>Eurotiomycetes</taxon>
        <taxon>Eurotiomycetidae</taxon>
        <taxon>Eurotiales</taxon>
        <taxon>Aspergillaceae</taxon>
        <taxon>Aspergillus</taxon>
        <taxon>Aspergillus subgen. Circumdati</taxon>
    </lineage>
</organism>
<feature type="transmembrane region" description="Helical" evidence="2">
    <location>
        <begin position="51"/>
        <end position="73"/>
    </location>
</feature>
<comment type="caution">
    <text evidence="3">The sequence shown here is derived from an EMBL/GenBank/DDBJ whole genome shotgun (WGS) entry which is preliminary data.</text>
</comment>
<accession>A0A4S3JML9</accession>
<keyword evidence="2" id="KW-0812">Transmembrane</keyword>
<dbReference type="STRING" id="1220188.A0A4S3JML9"/>
<evidence type="ECO:0000313" key="4">
    <source>
        <dbReference type="Proteomes" id="UP000308092"/>
    </source>
</evidence>
<feature type="compositionally biased region" description="Polar residues" evidence="1">
    <location>
        <begin position="18"/>
        <end position="35"/>
    </location>
</feature>
<feature type="compositionally biased region" description="Basic and acidic residues" evidence="1">
    <location>
        <begin position="1"/>
        <end position="11"/>
    </location>
</feature>
<feature type="region of interest" description="Disordered" evidence="1">
    <location>
        <begin position="1"/>
        <end position="47"/>
    </location>
</feature>
<keyword evidence="4" id="KW-1185">Reference proteome</keyword>
<dbReference type="VEuPathDB" id="FungiDB:EYZ11_003606"/>
<feature type="compositionally biased region" description="Basic and acidic residues" evidence="1">
    <location>
        <begin position="36"/>
        <end position="47"/>
    </location>
</feature>
<keyword evidence="2" id="KW-0472">Membrane</keyword>
<keyword evidence="2" id="KW-1133">Transmembrane helix</keyword>
<evidence type="ECO:0000256" key="1">
    <source>
        <dbReference type="SAM" id="MobiDB-lite"/>
    </source>
</evidence>